<accession>A0A8J3FNQ6</accession>
<feature type="region of interest" description="Disordered" evidence="1">
    <location>
        <begin position="1"/>
        <end position="26"/>
    </location>
</feature>
<feature type="compositionally biased region" description="Basic and acidic residues" evidence="1">
    <location>
        <begin position="1"/>
        <end position="10"/>
    </location>
</feature>
<keyword evidence="4" id="KW-1185">Reference proteome</keyword>
<evidence type="ECO:0000256" key="2">
    <source>
        <dbReference type="SAM" id="Phobius"/>
    </source>
</evidence>
<keyword evidence="2" id="KW-0472">Membrane</keyword>
<proteinExistence type="predicted"/>
<evidence type="ECO:0000256" key="1">
    <source>
        <dbReference type="SAM" id="MobiDB-lite"/>
    </source>
</evidence>
<evidence type="ECO:0008006" key="5">
    <source>
        <dbReference type="Google" id="ProtNLM"/>
    </source>
</evidence>
<reference evidence="3" key="2">
    <citation type="submission" date="2020-09" db="EMBL/GenBank/DDBJ databases">
        <authorList>
            <person name="Sun Q."/>
            <person name="Zhou Y."/>
        </authorList>
    </citation>
    <scope>NUCLEOTIDE SEQUENCE</scope>
    <source>
        <strain evidence="3">CGMCC 4.7299</strain>
    </source>
</reference>
<feature type="transmembrane region" description="Helical" evidence="2">
    <location>
        <begin position="174"/>
        <end position="192"/>
    </location>
</feature>
<feature type="compositionally biased region" description="Low complexity" evidence="1">
    <location>
        <begin position="231"/>
        <end position="241"/>
    </location>
</feature>
<dbReference type="AlphaFoldDB" id="A0A8J3FNQ6"/>
<protein>
    <recommendedName>
        <fullName evidence="5">DUF2567 domain-containing protein</fullName>
    </recommendedName>
</protein>
<dbReference type="Proteomes" id="UP000656042">
    <property type="component" value="Unassembled WGS sequence"/>
</dbReference>
<feature type="transmembrane region" description="Helical" evidence="2">
    <location>
        <begin position="36"/>
        <end position="61"/>
    </location>
</feature>
<keyword evidence="2" id="KW-1133">Transmembrane helix</keyword>
<feature type="transmembrane region" description="Helical" evidence="2">
    <location>
        <begin position="81"/>
        <end position="105"/>
    </location>
</feature>
<evidence type="ECO:0000313" key="3">
    <source>
        <dbReference type="EMBL" id="GGK95213.1"/>
    </source>
</evidence>
<keyword evidence="2" id="KW-0812">Transmembrane</keyword>
<sequence length="279" mass="28108">MRRITREKPMSHPVQAPPTPPAASPSSRPVAVTSAAAVLCVMAVVGLGYAVATVAVAPGLTDRFRSSAVGVRRDAVEGYVTVVWIGAAIALVLALVLVALYVTLAVGLRRGSNGARIATWVVAGLGLIAGCGSTATVLIQRRGEPVPGSIGAALADAYPHGWIGWNVTLAVAQMLGYILVAALLAAAPGAYFGRRPAPGRPPVFYPPVHQPAIGYPSAVGQPGVAPPAAPVGPHSVASNPWARPPGDAPGAAGGTGYQPAAPSAPAPGPDDEFWSRPST</sequence>
<organism evidence="3 4">
    <name type="scientific">Mangrovihabitans endophyticus</name>
    <dbReference type="NCBI Taxonomy" id="1751298"/>
    <lineage>
        <taxon>Bacteria</taxon>
        <taxon>Bacillati</taxon>
        <taxon>Actinomycetota</taxon>
        <taxon>Actinomycetes</taxon>
        <taxon>Micromonosporales</taxon>
        <taxon>Micromonosporaceae</taxon>
        <taxon>Mangrovihabitans</taxon>
    </lineage>
</organism>
<name>A0A8J3FNQ6_9ACTN</name>
<gene>
    <name evidence="3" type="ORF">GCM10012284_31610</name>
</gene>
<reference evidence="3" key="1">
    <citation type="journal article" date="2014" name="Int. J. Syst. Evol. Microbiol.">
        <title>Complete genome sequence of Corynebacterium casei LMG S-19264T (=DSM 44701T), isolated from a smear-ripened cheese.</title>
        <authorList>
            <consortium name="US DOE Joint Genome Institute (JGI-PGF)"/>
            <person name="Walter F."/>
            <person name="Albersmeier A."/>
            <person name="Kalinowski J."/>
            <person name="Ruckert C."/>
        </authorList>
    </citation>
    <scope>NUCLEOTIDE SEQUENCE</scope>
    <source>
        <strain evidence="3">CGMCC 4.7299</strain>
    </source>
</reference>
<evidence type="ECO:0000313" key="4">
    <source>
        <dbReference type="Proteomes" id="UP000656042"/>
    </source>
</evidence>
<feature type="transmembrane region" description="Helical" evidence="2">
    <location>
        <begin position="117"/>
        <end position="139"/>
    </location>
</feature>
<dbReference type="EMBL" id="BMMX01000012">
    <property type="protein sequence ID" value="GGK95213.1"/>
    <property type="molecule type" value="Genomic_DNA"/>
</dbReference>
<feature type="region of interest" description="Disordered" evidence="1">
    <location>
        <begin position="224"/>
        <end position="279"/>
    </location>
</feature>
<comment type="caution">
    <text evidence="3">The sequence shown here is derived from an EMBL/GenBank/DDBJ whole genome shotgun (WGS) entry which is preliminary data.</text>
</comment>